<dbReference type="Gene3D" id="3.30.1490.20">
    <property type="entry name" value="ATP-grasp fold, A domain"/>
    <property type="match status" value="1"/>
</dbReference>
<feature type="domain" description="ATP-grasp" evidence="15">
    <location>
        <begin position="116"/>
        <end position="309"/>
    </location>
</feature>
<comment type="function">
    <text evidence="13">Cell wall formation.</text>
</comment>
<keyword evidence="10 13" id="KW-0573">Peptidoglycan synthesis</keyword>
<reference evidence="16 17" key="1">
    <citation type="submission" date="2022-06" db="EMBL/GenBank/DDBJ databases">
        <title>Actinoplanes abujensis sp. nov., isolated from Nigerian arid soil.</title>
        <authorList>
            <person name="Ding P."/>
        </authorList>
    </citation>
    <scope>NUCLEOTIDE SEQUENCE [LARGE SCALE GENOMIC DNA]</scope>
    <source>
        <strain evidence="17">TRM88002</strain>
    </source>
</reference>
<dbReference type="HAMAP" id="MF_00047">
    <property type="entry name" value="Dala_Dala_lig"/>
    <property type="match status" value="1"/>
</dbReference>
<dbReference type="InterPro" id="IPR013815">
    <property type="entry name" value="ATP_grasp_subdomain_1"/>
</dbReference>
<dbReference type="PROSITE" id="PS00843">
    <property type="entry name" value="DALA_DALA_LIGASE_1"/>
    <property type="match status" value="1"/>
</dbReference>
<keyword evidence="5" id="KW-0479">Metal-binding</keyword>
<sequence>MVTPIRVAVIGGGRSGEHDVSLASAAAVANALDPGRYDVVRLTIERDGRWREGAGPVVNLAAAVKVLAGCDVAVPMVHGLRGEDGSLAALLEFAGVPYAGSGVQAGALAMDKWATKVIAEAEGIATAPGVVLTAATAEQYRWTGPVVVKPVAAGSSQGVTLVSEPAGLGPAVRSALSFDDRILVEDVITGREIDVAVLGRADGTRVVSPALEIAVDGFFDYTAKYDGSARFLVPAPLTTDERAALEHAALLMYEALGCGGVARIDFFLTPAGPVLNEVNTAPGFTEHSQVPRMFAAAGTAYPMLLDLLVGDALAGRS</sequence>
<dbReference type="NCBIfam" id="TIGR01205">
    <property type="entry name" value="D_ala_D_alaTIGR"/>
    <property type="match status" value="1"/>
</dbReference>
<dbReference type="PANTHER" id="PTHR23132">
    <property type="entry name" value="D-ALANINE--D-ALANINE LIGASE"/>
    <property type="match status" value="1"/>
</dbReference>
<evidence type="ECO:0000313" key="17">
    <source>
        <dbReference type="Proteomes" id="UP001523216"/>
    </source>
</evidence>
<dbReference type="Pfam" id="PF01820">
    <property type="entry name" value="Dala_Dala_lig_N"/>
    <property type="match status" value="2"/>
</dbReference>
<protein>
    <recommendedName>
        <fullName evidence="13">D-alanine--D-alanine ligase</fullName>
        <ecNumber evidence="13">6.3.2.4</ecNumber>
    </recommendedName>
    <alternativeName>
        <fullName evidence="13">D-Ala-D-Ala ligase</fullName>
    </alternativeName>
    <alternativeName>
        <fullName evidence="13">D-alanylalanine synthetase</fullName>
    </alternativeName>
</protein>
<dbReference type="InterPro" id="IPR016185">
    <property type="entry name" value="PreATP-grasp_dom_sf"/>
</dbReference>
<evidence type="ECO:0000256" key="9">
    <source>
        <dbReference type="ARBA" id="ARBA00022960"/>
    </source>
</evidence>
<evidence type="ECO:0000256" key="7">
    <source>
        <dbReference type="ARBA" id="ARBA00022840"/>
    </source>
</evidence>
<dbReference type="Gene3D" id="3.40.50.20">
    <property type="match status" value="1"/>
</dbReference>
<evidence type="ECO:0000259" key="15">
    <source>
        <dbReference type="PROSITE" id="PS50975"/>
    </source>
</evidence>
<dbReference type="PANTHER" id="PTHR23132:SF25">
    <property type="entry name" value="D-ALANINE--D-ALANINE LIGASE A"/>
    <property type="match status" value="1"/>
</dbReference>
<keyword evidence="8" id="KW-0460">Magnesium</keyword>
<evidence type="ECO:0000313" key="16">
    <source>
        <dbReference type="EMBL" id="MCM4080138.1"/>
    </source>
</evidence>
<keyword evidence="6 14" id="KW-0547">Nucleotide-binding</keyword>
<dbReference type="InterPro" id="IPR011127">
    <property type="entry name" value="Dala_Dala_lig_N"/>
</dbReference>
<keyword evidence="9 13" id="KW-0133">Cell shape</keyword>
<dbReference type="GO" id="GO:0008716">
    <property type="term" value="F:D-alanine-D-alanine ligase activity"/>
    <property type="evidence" value="ECO:0007669"/>
    <property type="project" value="UniProtKB-EC"/>
</dbReference>
<proteinExistence type="inferred from homology"/>
<evidence type="ECO:0000256" key="8">
    <source>
        <dbReference type="ARBA" id="ARBA00022842"/>
    </source>
</evidence>
<comment type="catalytic activity">
    <reaction evidence="13">
        <text>2 D-alanine + ATP = D-alanyl-D-alanine + ADP + phosphate + H(+)</text>
        <dbReference type="Rhea" id="RHEA:11224"/>
        <dbReference type="ChEBI" id="CHEBI:15378"/>
        <dbReference type="ChEBI" id="CHEBI:30616"/>
        <dbReference type="ChEBI" id="CHEBI:43474"/>
        <dbReference type="ChEBI" id="CHEBI:57416"/>
        <dbReference type="ChEBI" id="CHEBI:57822"/>
        <dbReference type="ChEBI" id="CHEBI:456216"/>
        <dbReference type="EC" id="6.3.2.4"/>
    </reaction>
</comment>
<dbReference type="RefSeq" id="WP_251799945.1">
    <property type="nucleotide sequence ID" value="NZ_JAMQOL010000029.1"/>
</dbReference>
<evidence type="ECO:0000256" key="4">
    <source>
        <dbReference type="ARBA" id="ARBA00022598"/>
    </source>
</evidence>
<dbReference type="SUPFAM" id="SSF52440">
    <property type="entry name" value="PreATP-grasp domain"/>
    <property type="match status" value="1"/>
</dbReference>
<comment type="subcellular location">
    <subcellularLocation>
        <location evidence="13">Cytoplasm</location>
    </subcellularLocation>
</comment>
<dbReference type="InterPro" id="IPR011761">
    <property type="entry name" value="ATP-grasp"/>
</dbReference>
<dbReference type="Gene3D" id="3.30.470.20">
    <property type="entry name" value="ATP-grasp fold, B domain"/>
    <property type="match status" value="1"/>
</dbReference>
<dbReference type="PROSITE" id="PS00844">
    <property type="entry name" value="DALA_DALA_LIGASE_2"/>
    <property type="match status" value="1"/>
</dbReference>
<dbReference type="Pfam" id="PF07478">
    <property type="entry name" value="Dala_Dala_lig_C"/>
    <property type="match status" value="1"/>
</dbReference>
<name>A0ABT0Y279_9ACTN</name>
<dbReference type="NCBIfam" id="NF002378">
    <property type="entry name" value="PRK01372.1"/>
    <property type="match status" value="1"/>
</dbReference>
<dbReference type="PIRSF" id="PIRSF039102">
    <property type="entry name" value="Ddl/VanB"/>
    <property type="match status" value="1"/>
</dbReference>
<evidence type="ECO:0000256" key="2">
    <source>
        <dbReference type="ARBA" id="ARBA00001946"/>
    </source>
</evidence>
<comment type="pathway">
    <text evidence="13">Cell wall biogenesis; peptidoglycan biosynthesis.</text>
</comment>
<accession>A0ABT0Y279</accession>
<evidence type="ECO:0000256" key="3">
    <source>
        <dbReference type="ARBA" id="ARBA00010871"/>
    </source>
</evidence>
<keyword evidence="17" id="KW-1185">Reference proteome</keyword>
<dbReference type="EC" id="6.3.2.4" evidence="13"/>
<evidence type="ECO:0000256" key="13">
    <source>
        <dbReference type="HAMAP-Rule" id="MF_00047"/>
    </source>
</evidence>
<keyword evidence="7 14" id="KW-0067">ATP-binding</keyword>
<dbReference type="InterPro" id="IPR005905">
    <property type="entry name" value="D_ala_D_ala"/>
</dbReference>
<dbReference type="EMBL" id="JAMQOL010000029">
    <property type="protein sequence ID" value="MCM4080138.1"/>
    <property type="molecule type" value="Genomic_DNA"/>
</dbReference>
<evidence type="ECO:0000256" key="1">
    <source>
        <dbReference type="ARBA" id="ARBA00001936"/>
    </source>
</evidence>
<comment type="caution">
    <text evidence="16">The sequence shown here is derived from an EMBL/GenBank/DDBJ whole genome shotgun (WGS) entry which is preliminary data.</text>
</comment>
<comment type="cofactor">
    <cofactor evidence="2">
        <name>Mg(2+)</name>
        <dbReference type="ChEBI" id="CHEBI:18420"/>
    </cofactor>
</comment>
<organism evidence="16 17">
    <name type="scientific">Paractinoplanes hotanensis</name>
    <dbReference type="NCBI Taxonomy" id="2906497"/>
    <lineage>
        <taxon>Bacteria</taxon>
        <taxon>Bacillati</taxon>
        <taxon>Actinomycetota</taxon>
        <taxon>Actinomycetes</taxon>
        <taxon>Micromonosporales</taxon>
        <taxon>Micromonosporaceae</taxon>
        <taxon>Paractinoplanes</taxon>
    </lineage>
</organism>
<evidence type="ECO:0000256" key="12">
    <source>
        <dbReference type="ARBA" id="ARBA00023316"/>
    </source>
</evidence>
<comment type="similarity">
    <text evidence="3 13">Belongs to the D-alanine--D-alanine ligase family.</text>
</comment>
<comment type="cofactor">
    <cofactor evidence="1">
        <name>Mn(2+)</name>
        <dbReference type="ChEBI" id="CHEBI:29035"/>
    </cofactor>
</comment>
<dbReference type="SUPFAM" id="SSF56059">
    <property type="entry name" value="Glutathione synthetase ATP-binding domain-like"/>
    <property type="match status" value="1"/>
</dbReference>
<keyword evidence="4 13" id="KW-0436">Ligase</keyword>
<evidence type="ECO:0000256" key="11">
    <source>
        <dbReference type="ARBA" id="ARBA00023211"/>
    </source>
</evidence>
<gene>
    <name evidence="13" type="primary">ddl</name>
    <name evidence="16" type="ORF">LXN57_21385</name>
</gene>
<evidence type="ECO:0000256" key="14">
    <source>
        <dbReference type="PROSITE-ProRule" id="PRU00409"/>
    </source>
</evidence>
<keyword evidence="13" id="KW-0963">Cytoplasm</keyword>
<dbReference type="Proteomes" id="UP001523216">
    <property type="component" value="Unassembled WGS sequence"/>
</dbReference>
<dbReference type="PROSITE" id="PS50975">
    <property type="entry name" value="ATP_GRASP"/>
    <property type="match status" value="1"/>
</dbReference>
<dbReference type="InterPro" id="IPR000291">
    <property type="entry name" value="D-Ala_lig_Van_CS"/>
</dbReference>
<dbReference type="InterPro" id="IPR011095">
    <property type="entry name" value="Dala_Dala_lig_C"/>
</dbReference>
<evidence type="ECO:0000256" key="10">
    <source>
        <dbReference type="ARBA" id="ARBA00022984"/>
    </source>
</evidence>
<keyword evidence="12 13" id="KW-0961">Cell wall biogenesis/degradation</keyword>
<evidence type="ECO:0000256" key="6">
    <source>
        <dbReference type="ARBA" id="ARBA00022741"/>
    </source>
</evidence>
<evidence type="ECO:0000256" key="5">
    <source>
        <dbReference type="ARBA" id="ARBA00022723"/>
    </source>
</evidence>
<keyword evidence="11" id="KW-0464">Manganese</keyword>